<feature type="signal peptide" evidence="1">
    <location>
        <begin position="1"/>
        <end position="24"/>
    </location>
</feature>
<dbReference type="RefSeq" id="WP_304385322.1">
    <property type="nucleotide sequence ID" value="NZ_JAUPBL010000043.1"/>
</dbReference>
<dbReference type="PROSITE" id="PS51257">
    <property type="entry name" value="PROKAR_LIPOPROTEIN"/>
    <property type="match status" value="1"/>
</dbReference>
<keyword evidence="3" id="KW-1185">Reference proteome</keyword>
<name>A0ABT8YYK2_9SPIR</name>
<dbReference type="Proteomes" id="UP001175147">
    <property type="component" value="Unassembled WGS sequence"/>
</dbReference>
<evidence type="ECO:0000256" key="1">
    <source>
        <dbReference type="SAM" id="SignalP"/>
    </source>
</evidence>
<comment type="caution">
    <text evidence="2">The sequence shown here is derived from an EMBL/GenBank/DDBJ whole genome shotgun (WGS) entry which is preliminary data.</text>
</comment>
<keyword evidence="1" id="KW-0732">Signal</keyword>
<protein>
    <recommendedName>
        <fullName evidence="4">DUF5640 domain-containing protein</fullName>
    </recommendedName>
</protein>
<sequence>MIKKIITMISVLYLFSLFTVSCNNTDKTGSSNSNNNSIEKYAGTWELVEISDTVTIDDKGNVVFDSNKMNNIKYEGTETYLIEFIDTISGDIFLRLNFSSQTFGIGEIGGEELDKGTIKKIK</sequence>
<gene>
    <name evidence="2" type="ORF">Q5M86_09200</name>
</gene>
<accession>A0ABT8YYK2</accession>
<dbReference type="EMBL" id="JAUPBM010000119">
    <property type="protein sequence ID" value="MDO7020949.1"/>
    <property type="molecule type" value="Genomic_DNA"/>
</dbReference>
<organism evidence="2 3">
    <name type="scientific">Brachyspira innocens</name>
    <dbReference type="NCBI Taxonomy" id="13264"/>
    <lineage>
        <taxon>Bacteria</taxon>
        <taxon>Pseudomonadati</taxon>
        <taxon>Spirochaetota</taxon>
        <taxon>Spirochaetia</taxon>
        <taxon>Brachyspirales</taxon>
        <taxon>Brachyspiraceae</taxon>
        <taxon>Brachyspira</taxon>
    </lineage>
</organism>
<evidence type="ECO:0008006" key="4">
    <source>
        <dbReference type="Google" id="ProtNLM"/>
    </source>
</evidence>
<proteinExistence type="predicted"/>
<evidence type="ECO:0000313" key="2">
    <source>
        <dbReference type="EMBL" id="MDO7020949.1"/>
    </source>
</evidence>
<reference evidence="2" key="1">
    <citation type="submission" date="2023-07" db="EMBL/GenBank/DDBJ databases">
        <title>Mucosal microbiota of week-old chicken and adult hens.</title>
        <authorList>
            <person name="Volf J."/>
            <person name="Karasova D."/>
            <person name="Crhanova M."/>
            <person name="Faldynova M."/>
            <person name="Prikrylova H."/>
            <person name="Zeman M."/>
            <person name="Babak V."/>
            <person name="Rajova J."/>
            <person name="Rychlik I."/>
        </authorList>
    </citation>
    <scope>NUCLEOTIDE SEQUENCE</scope>
    <source>
        <strain evidence="2">ET902</strain>
    </source>
</reference>
<evidence type="ECO:0000313" key="3">
    <source>
        <dbReference type="Proteomes" id="UP001175147"/>
    </source>
</evidence>
<feature type="chain" id="PRO_5046194649" description="DUF5640 domain-containing protein" evidence="1">
    <location>
        <begin position="25"/>
        <end position="122"/>
    </location>
</feature>